<evidence type="ECO:0000313" key="1">
    <source>
        <dbReference type="EMBL" id="GGK29314.1"/>
    </source>
</evidence>
<sequence>MDDLPNVPIIAESEEVMELLEAASRAGNLSESPLQLRQILNTIKYGTSDRSTLEKALRLMTDRADAATRRLLIDAADDLGDEDTDEAL</sequence>
<organism evidence="1 2">
    <name type="scientific">Streptomyces camponoticapitis</name>
    <dbReference type="NCBI Taxonomy" id="1616125"/>
    <lineage>
        <taxon>Bacteria</taxon>
        <taxon>Bacillati</taxon>
        <taxon>Actinomycetota</taxon>
        <taxon>Actinomycetes</taxon>
        <taxon>Kitasatosporales</taxon>
        <taxon>Streptomycetaceae</taxon>
        <taxon>Streptomyces</taxon>
    </lineage>
</organism>
<keyword evidence="2" id="KW-1185">Reference proteome</keyword>
<reference evidence="2" key="1">
    <citation type="journal article" date="2019" name="Int. J. Syst. Evol. Microbiol.">
        <title>The Global Catalogue of Microorganisms (GCM) 10K type strain sequencing project: providing services to taxonomists for standard genome sequencing and annotation.</title>
        <authorList>
            <consortium name="The Broad Institute Genomics Platform"/>
            <consortium name="The Broad Institute Genome Sequencing Center for Infectious Disease"/>
            <person name="Wu L."/>
            <person name="Ma J."/>
        </authorList>
    </citation>
    <scope>NUCLEOTIDE SEQUENCE [LARGE SCALE GENOMIC DNA]</scope>
    <source>
        <strain evidence="2">CGMCC 4.7275</strain>
    </source>
</reference>
<dbReference type="RefSeq" id="WP_189111746.1">
    <property type="nucleotide sequence ID" value="NZ_BMMV01000038.1"/>
</dbReference>
<dbReference type="Proteomes" id="UP000660265">
    <property type="component" value="Unassembled WGS sequence"/>
</dbReference>
<protein>
    <submittedName>
        <fullName evidence="1">Uncharacterized protein</fullName>
    </submittedName>
</protein>
<gene>
    <name evidence="1" type="ORF">GCM10011583_71530</name>
</gene>
<name>A0ABQ2EWJ4_9ACTN</name>
<proteinExistence type="predicted"/>
<dbReference type="EMBL" id="BMMV01000038">
    <property type="protein sequence ID" value="GGK29314.1"/>
    <property type="molecule type" value="Genomic_DNA"/>
</dbReference>
<accession>A0ABQ2EWJ4</accession>
<evidence type="ECO:0000313" key="2">
    <source>
        <dbReference type="Proteomes" id="UP000660265"/>
    </source>
</evidence>
<comment type="caution">
    <text evidence="1">The sequence shown here is derived from an EMBL/GenBank/DDBJ whole genome shotgun (WGS) entry which is preliminary data.</text>
</comment>